<evidence type="ECO:0000256" key="5">
    <source>
        <dbReference type="ARBA" id="ARBA00022842"/>
    </source>
</evidence>
<dbReference type="NCBIfam" id="TIGR00633">
    <property type="entry name" value="xth"/>
    <property type="match status" value="1"/>
</dbReference>
<evidence type="ECO:0000256" key="2">
    <source>
        <dbReference type="ARBA" id="ARBA00007092"/>
    </source>
</evidence>
<dbReference type="Pfam" id="PF03372">
    <property type="entry name" value="Exo_endo_phos"/>
    <property type="match status" value="1"/>
</dbReference>
<dbReference type="Proteomes" id="UP000242869">
    <property type="component" value="Unassembled WGS sequence"/>
</dbReference>
<dbReference type="InterPro" id="IPR036691">
    <property type="entry name" value="Endo/exonu/phosph_ase_sf"/>
</dbReference>
<dbReference type="InterPro" id="IPR004808">
    <property type="entry name" value="AP_endonuc_1"/>
</dbReference>
<protein>
    <submittedName>
        <fullName evidence="11">Exodeoxyribonuclease-3</fullName>
    </submittedName>
</protein>
<feature type="site" description="Interaction with DNA substrate" evidence="8">
    <location>
        <position position="247"/>
    </location>
</feature>
<comment type="similarity">
    <text evidence="2">Belongs to the DNA repair enzymes AP/ExoA family.</text>
</comment>
<dbReference type="SUPFAM" id="SSF56219">
    <property type="entry name" value="DNase I-like"/>
    <property type="match status" value="1"/>
</dbReference>
<dbReference type="EMBL" id="FOVE01000003">
    <property type="protein sequence ID" value="SFN12732.1"/>
    <property type="molecule type" value="Genomic_DNA"/>
</dbReference>
<feature type="binding site" evidence="7">
    <location>
        <position position="146"/>
    </location>
    <ligand>
        <name>Mg(2+)</name>
        <dbReference type="ChEBI" id="CHEBI:18420"/>
        <label>1</label>
    </ligand>
</feature>
<dbReference type="InterPro" id="IPR020848">
    <property type="entry name" value="AP_endonuclease_F1_CS"/>
</dbReference>
<evidence type="ECO:0000313" key="12">
    <source>
        <dbReference type="Proteomes" id="UP000242869"/>
    </source>
</evidence>
<keyword evidence="4" id="KW-0378">Hydrolase</keyword>
<feature type="site" description="Transition state stabilizer" evidence="8">
    <location>
        <position position="148"/>
    </location>
</feature>
<feature type="site" description="Important for catalytic activity" evidence="8">
    <location>
        <position position="217"/>
    </location>
</feature>
<evidence type="ECO:0000256" key="7">
    <source>
        <dbReference type="PIRSR" id="PIRSR604808-2"/>
    </source>
</evidence>
<dbReference type="GO" id="GO:0008311">
    <property type="term" value="F:double-stranded DNA 3'-5' DNA exonuclease activity"/>
    <property type="evidence" value="ECO:0007669"/>
    <property type="project" value="InterPro"/>
</dbReference>
<dbReference type="CDD" id="cd09086">
    <property type="entry name" value="ExoIII-like_AP-endo"/>
    <property type="match status" value="1"/>
</dbReference>
<dbReference type="PANTHER" id="PTHR43250:SF2">
    <property type="entry name" value="EXODEOXYRIBONUCLEASE III"/>
    <property type="match status" value="1"/>
</dbReference>
<name>A0A1I4WHI9_9NEIS</name>
<evidence type="ECO:0000256" key="3">
    <source>
        <dbReference type="ARBA" id="ARBA00022723"/>
    </source>
</evidence>
<feature type="binding site" evidence="7">
    <location>
        <position position="35"/>
    </location>
    <ligand>
        <name>Mg(2+)</name>
        <dbReference type="ChEBI" id="CHEBI:18420"/>
        <label>1</label>
    </ligand>
</feature>
<organism evidence="11 12">
    <name type="scientific">Formivibrio citricus</name>
    <dbReference type="NCBI Taxonomy" id="83765"/>
    <lineage>
        <taxon>Bacteria</taxon>
        <taxon>Pseudomonadati</taxon>
        <taxon>Pseudomonadota</taxon>
        <taxon>Betaproteobacteria</taxon>
        <taxon>Neisseriales</taxon>
        <taxon>Chitinibacteraceae</taxon>
        <taxon>Formivibrio</taxon>
    </lineage>
</organism>
<dbReference type="AlphaFoldDB" id="A0A1I4WHI9"/>
<dbReference type="GO" id="GO:0003677">
    <property type="term" value="F:DNA binding"/>
    <property type="evidence" value="ECO:0007669"/>
    <property type="project" value="InterPro"/>
</dbReference>
<sequence length="256" mass="28846">MKIATWNVNSLKVRLPQVLDWLAANPEVSALCLQETKLEDRNFPRAEFEQAGFSVAYVGQKTYNGVAIIARETLGEVVVNIPGFVDEQKRLIAATLGGVRLVCAYIPNGQSLDSDKYAYKLEWLAALTAWLKAELVRYPKLALLGDYNIAPEDRDVHDPVKWEGMVLVSPEERAAFRALTGLGLQDAFRLFEQPQKTFSWWDYRGFSFQKNAGLRIDHILLSPELAQSCTGCEIDRQTRKHERPSDHAPVVATLKN</sequence>
<evidence type="ECO:0000256" key="9">
    <source>
        <dbReference type="SAM" id="MobiDB-lite"/>
    </source>
</evidence>
<feature type="binding site" evidence="7">
    <location>
        <position position="7"/>
    </location>
    <ligand>
        <name>Mg(2+)</name>
        <dbReference type="ChEBI" id="CHEBI:18420"/>
        <label>1</label>
    </ligand>
</feature>
<feature type="active site" description="Proton donor/acceptor" evidence="6">
    <location>
        <position position="146"/>
    </location>
</feature>
<dbReference type="PROSITE" id="PS00728">
    <property type="entry name" value="AP_NUCLEASE_F1_3"/>
    <property type="match status" value="1"/>
</dbReference>
<dbReference type="Gene3D" id="3.60.10.10">
    <property type="entry name" value="Endonuclease/exonuclease/phosphatase"/>
    <property type="match status" value="1"/>
</dbReference>
<feature type="binding site" evidence="7">
    <location>
        <position position="247"/>
    </location>
    <ligand>
        <name>Mg(2+)</name>
        <dbReference type="ChEBI" id="CHEBI:18420"/>
        <label>1</label>
    </ligand>
</feature>
<feature type="active site" description="Proton acceptor" evidence="6">
    <location>
        <position position="247"/>
    </location>
</feature>
<comment type="cofactor">
    <cofactor evidence="7">
        <name>Mg(2+)</name>
        <dbReference type="ChEBI" id="CHEBI:18420"/>
    </cofactor>
    <cofactor evidence="7">
        <name>Mn(2+)</name>
        <dbReference type="ChEBI" id="CHEBI:29035"/>
    </cofactor>
    <text evidence="7">Probably binds two magnesium or manganese ions per subunit.</text>
</comment>
<dbReference type="OrthoDB" id="9803914at2"/>
<evidence type="ECO:0000259" key="10">
    <source>
        <dbReference type="Pfam" id="PF03372"/>
    </source>
</evidence>
<feature type="region of interest" description="Disordered" evidence="9">
    <location>
        <begin position="237"/>
        <end position="256"/>
    </location>
</feature>
<evidence type="ECO:0000256" key="1">
    <source>
        <dbReference type="ARBA" id="ARBA00001936"/>
    </source>
</evidence>
<keyword evidence="7" id="KW-0464">Manganese</keyword>
<reference evidence="12" key="1">
    <citation type="submission" date="2016-10" db="EMBL/GenBank/DDBJ databases">
        <authorList>
            <person name="Varghese N."/>
            <person name="Submissions S."/>
        </authorList>
    </citation>
    <scope>NUCLEOTIDE SEQUENCE [LARGE SCALE GENOMIC DNA]</scope>
    <source>
        <strain evidence="12">DSM 6150</strain>
    </source>
</reference>
<evidence type="ECO:0000313" key="11">
    <source>
        <dbReference type="EMBL" id="SFN12732.1"/>
    </source>
</evidence>
<feature type="active site" evidence="6">
    <location>
        <position position="105"/>
    </location>
</feature>
<keyword evidence="3 7" id="KW-0479">Metal-binding</keyword>
<evidence type="ECO:0000256" key="6">
    <source>
        <dbReference type="PIRSR" id="PIRSR604808-1"/>
    </source>
</evidence>
<feature type="binding site" evidence="7">
    <location>
        <position position="246"/>
    </location>
    <ligand>
        <name>Mg(2+)</name>
        <dbReference type="ChEBI" id="CHEBI:18420"/>
        <label>1</label>
    </ligand>
</feature>
<dbReference type="GO" id="GO:0004519">
    <property type="term" value="F:endonuclease activity"/>
    <property type="evidence" value="ECO:0007669"/>
    <property type="project" value="InterPro"/>
</dbReference>
<dbReference type="InterPro" id="IPR005135">
    <property type="entry name" value="Endo/exonuclease/phosphatase"/>
</dbReference>
<evidence type="ECO:0000256" key="8">
    <source>
        <dbReference type="PIRSR" id="PIRSR604808-3"/>
    </source>
</evidence>
<feature type="binding site" evidence="7">
    <location>
        <position position="148"/>
    </location>
    <ligand>
        <name>Mg(2+)</name>
        <dbReference type="ChEBI" id="CHEBI:18420"/>
        <label>1</label>
    </ligand>
</feature>
<dbReference type="RefSeq" id="WP_091191212.1">
    <property type="nucleotide sequence ID" value="NZ_FOVE01000003.1"/>
</dbReference>
<proteinExistence type="inferred from homology"/>
<accession>A0A1I4WHI9</accession>
<gene>
    <name evidence="11" type="ORF">SAMN05660284_00601</name>
</gene>
<keyword evidence="12" id="KW-1185">Reference proteome</keyword>
<dbReference type="NCBIfam" id="TIGR00195">
    <property type="entry name" value="exoDNase_III"/>
    <property type="match status" value="1"/>
</dbReference>
<dbReference type="PANTHER" id="PTHR43250">
    <property type="entry name" value="EXODEOXYRIBONUCLEASE III"/>
    <property type="match status" value="1"/>
</dbReference>
<dbReference type="InterPro" id="IPR037493">
    <property type="entry name" value="ExoIII-like"/>
</dbReference>
<feature type="domain" description="Endonuclease/exonuclease/phosphatase" evidence="10">
    <location>
        <begin position="4"/>
        <end position="247"/>
    </location>
</feature>
<dbReference type="GO" id="GO:0046872">
    <property type="term" value="F:metal ion binding"/>
    <property type="evidence" value="ECO:0007669"/>
    <property type="project" value="UniProtKB-KW"/>
</dbReference>
<comment type="cofactor">
    <cofactor evidence="1">
        <name>Mn(2+)</name>
        <dbReference type="ChEBI" id="CHEBI:29035"/>
    </cofactor>
</comment>
<dbReference type="PROSITE" id="PS51435">
    <property type="entry name" value="AP_NUCLEASE_F1_4"/>
    <property type="match status" value="1"/>
</dbReference>
<dbReference type="STRING" id="83765.SAMN05660284_00601"/>
<evidence type="ECO:0000256" key="4">
    <source>
        <dbReference type="ARBA" id="ARBA00022801"/>
    </source>
</evidence>
<dbReference type="GO" id="GO:0006281">
    <property type="term" value="P:DNA repair"/>
    <property type="evidence" value="ECO:0007669"/>
    <property type="project" value="InterPro"/>
</dbReference>
<keyword evidence="5 7" id="KW-0460">Magnesium</keyword>